<dbReference type="AlphaFoldDB" id="A0A841H3S9"/>
<evidence type="ECO:0000256" key="1">
    <source>
        <dbReference type="ARBA" id="ARBA00023236"/>
    </source>
</evidence>
<dbReference type="GO" id="GO:0009432">
    <property type="term" value="P:SOS response"/>
    <property type="evidence" value="ECO:0007669"/>
    <property type="project" value="UniProtKB-KW"/>
</dbReference>
<dbReference type="PANTHER" id="PTHR38430:SF1">
    <property type="entry name" value="PROTEIN-ARGININE KINASE ACTIVATOR PROTEIN"/>
    <property type="match status" value="1"/>
</dbReference>
<dbReference type="EMBL" id="JACHIA010000019">
    <property type="protein sequence ID" value="MBB6072865.1"/>
    <property type="molecule type" value="Genomic_DNA"/>
</dbReference>
<dbReference type="GO" id="GO:0008270">
    <property type="term" value="F:zinc ion binding"/>
    <property type="evidence" value="ECO:0007669"/>
    <property type="project" value="TreeGrafter"/>
</dbReference>
<protein>
    <submittedName>
        <fullName evidence="3">Protein arginine kinase activator</fullName>
    </submittedName>
</protein>
<dbReference type="PROSITE" id="PS50151">
    <property type="entry name" value="UVR"/>
    <property type="match status" value="1"/>
</dbReference>
<name>A0A841H3S9_9BACT</name>
<proteinExistence type="predicted"/>
<dbReference type="PIRSF" id="PIRSF015034">
    <property type="entry name" value="YacH"/>
    <property type="match status" value="1"/>
</dbReference>
<dbReference type="Proteomes" id="UP000582837">
    <property type="component" value="Unassembled WGS sequence"/>
</dbReference>
<dbReference type="GO" id="GO:0050897">
    <property type="term" value="F:cobalt ion binding"/>
    <property type="evidence" value="ECO:0007669"/>
    <property type="project" value="TreeGrafter"/>
</dbReference>
<reference evidence="3 4" key="1">
    <citation type="submission" date="2020-08" db="EMBL/GenBank/DDBJ databases">
        <title>Genomic Encyclopedia of Type Strains, Phase IV (KMG-IV): sequencing the most valuable type-strain genomes for metagenomic binning, comparative biology and taxonomic classification.</title>
        <authorList>
            <person name="Goeker M."/>
        </authorList>
    </citation>
    <scope>NUCLEOTIDE SEQUENCE [LARGE SCALE GENOMIC DNA]</scope>
    <source>
        <strain evidence="3 4">DSM 29007</strain>
    </source>
</reference>
<dbReference type="InterPro" id="IPR036876">
    <property type="entry name" value="UVR_dom_sf"/>
</dbReference>
<evidence type="ECO:0000313" key="4">
    <source>
        <dbReference type="Proteomes" id="UP000582837"/>
    </source>
</evidence>
<accession>A0A841H3S9</accession>
<dbReference type="Gene3D" id="4.10.860.10">
    <property type="entry name" value="UVR domain"/>
    <property type="match status" value="1"/>
</dbReference>
<sequence length="169" mass="18058">MLCENCGKNEAAIHLTQIQNNEMTTRHLCEVCAETMGLSSGGAGPSAPLADFIAQMGKAIASETATTAGTCPSCGLTLADFKKTGRLGCARCYSVFDTSLRGLLRKLHGGTQHSGKVYLPKDPTETDRTARLVSLRRGLGRAVDSEDFERAAALRDQIRRLEAGQEVQG</sequence>
<dbReference type="InterPro" id="IPR001943">
    <property type="entry name" value="UVR_dom"/>
</dbReference>
<dbReference type="InterPro" id="IPR025542">
    <property type="entry name" value="YacH"/>
</dbReference>
<dbReference type="GO" id="GO:1990170">
    <property type="term" value="P:stress response to cadmium ion"/>
    <property type="evidence" value="ECO:0007669"/>
    <property type="project" value="TreeGrafter"/>
</dbReference>
<keyword evidence="1" id="KW-0742">SOS response</keyword>
<dbReference type="SUPFAM" id="SSF46600">
    <property type="entry name" value="C-terminal UvrC-binding domain of UvrB"/>
    <property type="match status" value="1"/>
</dbReference>
<dbReference type="GO" id="GO:0016301">
    <property type="term" value="F:kinase activity"/>
    <property type="evidence" value="ECO:0007669"/>
    <property type="project" value="UniProtKB-KW"/>
</dbReference>
<keyword evidence="4" id="KW-1185">Reference proteome</keyword>
<keyword evidence="3" id="KW-0418">Kinase</keyword>
<comment type="caution">
    <text evidence="3">The sequence shown here is derived from an EMBL/GenBank/DDBJ whole genome shotgun (WGS) entry which is preliminary data.</text>
</comment>
<gene>
    <name evidence="3" type="ORF">HNQ61_004531</name>
</gene>
<organism evidence="3 4">
    <name type="scientific">Longimicrobium terrae</name>
    <dbReference type="NCBI Taxonomy" id="1639882"/>
    <lineage>
        <taxon>Bacteria</taxon>
        <taxon>Pseudomonadati</taxon>
        <taxon>Gemmatimonadota</taxon>
        <taxon>Longimicrobiia</taxon>
        <taxon>Longimicrobiales</taxon>
        <taxon>Longimicrobiaceae</taxon>
        <taxon>Longimicrobium</taxon>
    </lineage>
</organism>
<evidence type="ECO:0000259" key="2">
    <source>
        <dbReference type="PROSITE" id="PS50151"/>
    </source>
</evidence>
<dbReference type="GO" id="GO:0046870">
    <property type="term" value="F:cadmium ion binding"/>
    <property type="evidence" value="ECO:0007669"/>
    <property type="project" value="TreeGrafter"/>
</dbReference>
<dbReference type="GO" id="GO:1990169">
    <property type="term" value="P:stress response to copper ion"/>
    <property type="evidence" value="ECO:0007669"/>
    <property type="project" value="TreeGrafter"/>
</dbReference>
<feature type="domain" description="UVR" evidence="2">
    <location>
        <begin position="129"/>
        <end position="164"/>
    </location>
</feature>
<evidence type="ECO:0000313" key="3">
    <source>
        <dbReference type="EMBL" id="MBB6072865.1"/>
    </source>
</evidence>
<keyword evidence="1" id="KW-0227">DNA damage</keyword>
<dbReference type="PANTHER" id="PTHR38430">
    <property type="entry name" value="PROTEIN-ARGININE KINASE ACTIVATOR PROTEIN"/>
    <property type="match status" value="1"/>
</dbReference>
<keyword evidence="3" id="KW-0808">Transferase</keyword>
<dbReference type="Pfam" id="PF02151">
    <property type="entry name" value="UVR"/>
    <property type="match status" value="1"/>
</dbReference>
<dbReference type="GO" id="GO:0005507">
    <property type="term" value="F:copper ion binding"/>
    <property type="evidence" value="ECO:0007669"/>
    <property type="project" value="TreeGrafter"/>
</dbReference>
<dbReference type="RefSeq" id="WP_170036929.1">
    <property type="nucleotide sequence ID" value="NZ_JABDTL010000002.1"/>
</dbReference>